<name>F2CTX2_HORVV</name>
<dbReference type="GeneID" id="123411545"/>
<proteinExistence type="evidence at transcript level"/>
<reference evidence="1" key="1">
    <citation type="journal article" date="2011" name="Plant Physiol.">
        <title>Comprehensive sequence analysis of 24,783 barley full-length cDNAs derived from 12 clone libraries.</title>
        <authorList>
            <person name="Matsumoto T."/>
            <person name="Tanaka T."/>
            <person name="Sakai H."/>
            <person name="Amano N."/>
            <person name="Kanamori H."/>
            <person name="Kurita K."/>
            <person name="Kikuta A."/>
            <person name="Kamiya K."/>
            <person name="Yamamoto M."/>
            <person name="Ikawa H."/>
            <person name="Fujii N."/>
            <person name="Hori K."/>
            <person name="Itoh T."/>
            <person name="Sato K."/>
        </authorList>
    </citation>
    <scope>NUCLEOTIDE SEQUENCE</scope>
    <source>
        <tissue evidence="1">Shoot</tissue>
    </source>
</reference>
<accession>F2CTX2</accession>
<organism evidence="1">
    <name type="scientific">Hordeum vulgare subsp. vulgare</name>
    <name type="common">Domesticated barley</name>
    <dbReference type="NCBI Taxonomy" id="112509"/>
    <lineage>
        <taxon>Eukaryota</taxon>
        <taxon>Viridiplantae</taxon>
        <taxon>Streptophyta</taxon>
        <taxon>Embryophyta</taxon>
        <taxon>Tracheophyta</taxon>
        <taxon>Spermatophyta</taxon>
        <taxon>Magnoliopsida</taxon>
        <taxon>Liliopsida</taxon>
        <taxon>Poales</taxon>
        <taxon>Poaceae</taxon>
        <taxon>BOP clade</taxon>
        <taxon>Pooideae</taxon>
        <taxon>Triticodae</taxon>
        <taxon>Triticeae</taxon>
        <taxon>Hordeinae</taxon>
        <taxon>Hordeum</taxon>
    </lineage>
</organism>
<dbReference type="EMBL" id="AK355074">
    <property type="protein sequence ID" value="BAJ86293.1"/>
    <property type="molecule type" value="mRNA"/>
</dbReference>
<dbReference type="KEGG" id="hvg:123411545"/>
<protein>
    <submittedName>
        <fullName evidence="1">Predicted protein</fullName>
    </submittedName>
</protein>
<evidence type="ECO:0000313" key="1">
    <source>
        <dbReference type="EMBL" id="BAJ86293.1"/>
    </source>
</evidence>
<sequence length="142" mass="14703">MAKPKGIRQWRGGGVLGVGDGRRGGTVALSAAASEKLCTHDPKTEVEAPAGAETEARASPSTSTTAGVRGGREAASRLCRSRPRAGVMTTPVGSRPCIGSGTTGCRAADTKASIGGAVAVCWWRRREPLYFPAPSRWSPRTP</sequence>
<dbReference type="InParanoid" id="F2CTX2"/>
<dbReference type="AlphaFoldDB" id="F2CTX2"/>
<dbReference type="RefSeq" id="XP_044960446.1">
    <property type="nucleotide sequence ID" value="XM_045104511.1"/>
</dbReference>